<evidence type="ECO:0000256" key="4">
    <source>
        <dbReference type="ARBA" id="ARBA00022860"/>
    </source>
</evidence>
<dbReference type="GO" id="GO:0000278">
    <property type="term" value="P:mitotic cell cycle"/>
    <property type="evidence" value="ECO:0007669"/>
    <property type="project" value="TreeGrafter"/>
</dbReference>
<keyword evidence="8" id="KW-1185">Reference proteome</keyword>
<dbReference type="Gene3D" id="1.25.40.20">
    <property type="entry name" value="Ankyrin repeat-containing domain"/>
    <property type="match status" value="1"/>
</dbReference>
<feature type="compositionally biased region" description="Basic and acidic residues" evidence="6">
    <location>
        <begin position="116"/>
        <end position="126"/>
    </location>
</feature>
<evidence type="ECO:0000256" key="6">
    <source>
        <dbReference type="SAM" id="MobiDB-lite"/>
    </source>
</evidence>
<feature type="region of interest" description="Disordered" evidence="6">
    <location>
        <begin position="116"/>
        <end position="162"/>
    </location>
</feature>
<comment type="subcellular location">
    <subcellularLocation>
        <location evidence="1">Cytoplasm</location>
    </subcellularLocation>
</comment>
<dbReference type="Pfam" id="PF00612">
    <property type="entry name" value="IQ"/>
    <property type="match status" value="3"/>
</dbReference>
<dbReference type="AlphaFoldDB" id="A0A9W7AAF1"/>
<keyword evidence="2" id="KW-0963">Cytoplasm</keyword>
<proteinExistence type="predicted"/>
<dbReference type="SMART" id="SM00015">
    <property type="entry name" value="IQ"/>
    <property type="match status" value="20"/>
</dbReference>
<evidence type="ECO:0000256" key="1">
    <source>
        <dbReference type="ARBA" id="ARBA00004496"/>
    </source>
</evidence>
<dbReference type="GO" id="GO:0005737">
    <property type="term" value="C:cytoplasm"/>
    <property type="evidence" value="ECO:0007669"/>
    <property type="project" value="UniProtKB-SubCell"/>
</dbReference>
<organism evidence="7 8">
    <name type="scientific">Triparma retinervis</name>
    <dbReference type="NCBI Taxonomy" id="2557542"/>
    <lineage>
        <taxon>Eukaryota</taxon>
        <taxon>Sar</taxon>
        <taxon>Stramenopiles</taxon>
        <taxon>Ochrophyta</taxon>
        <taxon>Bolidophyceae</taxon>
        <taxon>Parmales</taxon>
        <taxon>Triparmaceae</taxon>
        <taxon>Triparma</taxon>
    </lineage>
</organism>
<dbReference type="GO" id="GO:0000922">
    <property type="term" value="C:spindle pole"/>
    <property type="evidence" value="ECO:0007669"/>
    <property type="project" value="TreeGrafter"/>
</dbReference>
<dbReference type="SUPFAM" id="SSF48403">
    <property type="entry name" value="Ankyrin repeat"/>
    <property type="match status" value="1"/>
</dbReference>
<dbReference type="PANTHER" id="PTHR22706:SF1">
    <property type="entry name" value="ASSEMBLY FACTOR FOR SPINDLE MICROTUBULES"/>
    <property type="match status" value="1"/>
</dbReference>
<dbReference type="GO" id="GO:0005516">
    <property type="term" value="F:calmodulin binding"/>
    <property type="evidence" value="ECO:0007669"/>
    <property type="project" value="UniProtKB-KW"/>
</dbReference>
<accession>A0A9W7AAF1</accession>
<sequence length="1261" mass="144555">MASALDWLNQATAALSDTRKETMEWEKKRRETDDQLNIYKRVGSVAEVDKNLSSKHAELSMLTSSAKARAQAALELVKEDEGIVGVGGGATLTTGGTVLKKKKKKVGKLATMKFAEGGERGGEKGGGRKGLRSSQALGGGKALPKALPGQHHQHQKGGGKGAVVHKSTTNLNGIYHLIVVKQTDGHVVFEATDQETKEVYLTKTKAKASVKVIDKAVRKDEAAVAIQSVARKRIMYNSFKPKMMKIKLESMAAKRIQALMRGVKCRGDLKRPQMEYRAARRIATRIRGILARMLLQEMREEREACLRIQAQMRGKAARGVVSARRKQVRGDLEVKSASVMQRQMRMTLARRQVGEKREQKKSATVISTKWRQRRAREEVGRRREERSAAILIQGRARMRKAQLRVEVRREYVMDLKNNSALVLQRAARGKGAKRKVEGMRVERKSCVLVQSHIRKSLARSEVADRRRQRDAATVLQGRVRMQASGKIAGRKREERNAATVLQTRVRVRKAEKRVQARREFVRDLQSNSALVLQRVARRKSSTRVVEGMRKERDSAVLVQAHIRKVLARQEVNDLRTEKKAAVCVQAHMRASIARNVVEGKREQRDAATLLQGRVRIRRAKGKAKARREYKADLQNNLEREMAVMLQSQMRMTLARGEVWERRERRRACVVVQCRVREIQARSYVDGLRKIRDNIRMMQLQIRRLESSVVIQKLARAILAKGVVARLRARRVEEEKMDEERRMEAKRVEQAACTIGRRIRVSNAKTLLKNKRIEQFAAIVIQSRCRVQQSKIRVGRARAAAAQEERARREMEEQKRASAVKLQCLLRGRRANKLRNVLAQERMGAIVMQCMWRRRKAGGERKARAAERDRVRDATAREREVRRREEAVKIQTRIRTCLARWTVREMVETRRVEGLMATTIQKVWRKFESRGKFVELVGLHNAAIFIQCQARVLFGKAALKERRLMKENVKWQKMVRIQCVARQCLSRWEVREKRERRDAVLCVQRAVRCWKCRERVKDLRFMRGLYVAKVVLVQSLWRGRTAVKWWKQWREWWEWEKVNAILIQKVARGWYARRDMKAYLKFWNEFAMACVIQKRWRGVKVRGGRKENPVFLAWAKHAPHLLMDGGWVGWEPTFGDSEPPVAVDALGREWVWNVEAESVHGETLLMAAAGAGEEGLVRGLLEAGGGKDRVDWRGESAAFYAFRNGHSDLGYSMIDDFGCNDGIENRDGEDCYAVVGAANVKRPNMYLGDGALGSNIAVEYDE</sequence>
<dbReference type="OrthoDB" id="207068at2759"/>
<evidence type="ECO:0000313" key="7">
    <source>
        <dbReference type="EMBL" id="GMH68991.1"/>
    </source>
</evidence>
<evidence type="ECO:0000256" key="3">
    <source>
        <dbReference type="ARBA" id="ARBA00022737"/>
    </source>
</evidence>
<reference evidence="7" key="1">
    <citation type="submission" date="2022-07" db="EMBL/GenBank/DDBJ databases">
        <title>Genome analysis of Parmales, a sister group of diatoms, reveals the evolutionary specialization of diatoms from phago-mixotrophs to photoautotrophs.</title>
        <authorList>
            <person name="Ban H."/>
            <person name="Sato S."/>
            <person name="Yoshikawa S."/>
            <person name="Kazumasa Y."/>
            <person name="Nakamura Y."/>
            <person name="Ichinomiya M."/>
            <person name="Saitoh K."/>
            <person name="Sato N."/>
            <person name="Blanc-Mathieu R."/>
            <person name="Endo H."/>
            <person name="Kuwata A."/>
            <person name="Ogata H."/>
        </authorList>
    </citation>
    <scope>NUCLEOTIDE SEQUENCE</scope>
</reference>
<gene>
    <name evidence="7" type="ORF">TrRE_jg3749</name>
</gene>
<feature type="coiled-coil region" evidence="5">
    <location>
        <begin position="687"/>
        <end position="748"/>
    </location>
</feature>
<evidence type="ECO:0000313" key="8">
    <source>
        <dbReference type="Proteomes" id="UP001165082"/>
    </source>
</evidence>
<protein>
    <submittedName>
        <fullName evidence="7">Uncharacterized protein</fullName>
    </submittedName>
</protein>
<dbReference type="EMBL" id="BRXZ01001349">
    <property type="protein sequence ID" value="GMH68991.1"/>
    <property type="molecule type" value="Genomic_DNA"/>
</dbReference>
<dbReference type="Gene3D" id="1.20.5.190">
    <property type="match status" value="2"/>
</dbReference>
<dbReference type="InterPro" id="IPR000048">
    <property type="entry name" value="IQ_motif_EF-hand-BS"/>
</dbReference>
<keyword evidence="4" id="KW-0112">Calmodulin-binding</keyword>
<comment type="caution">
    <text evidence="7">The sequence shown here is derived from an EMBL/GenBank/DDBJ whole genome shotgun (WGS) entry which is preliminary data.</text>
</comment>
<dbReference type="PROSITE" id="PS50096">
    <property type="entry name" value="IQ"/>
    <property type="match status" value="11"/>
</dbReference>
<dbReference type="PANTHER" id="PTHR22706">
    <property type="entry name" value="ASSEMBLY FACTOR FOR SPINDLE MICROTUBULES"/>
    <property type="match status" value="1"/>
</dbReference>
<dbReference type="InterPro" id="IPR051185">
    <property type="entry name" value="ASPM"/>
</dbReference>
<name>A0A9W7AAF1_9STRA</name>
<evidence type="ECO:0000256" key="5">
    <source>
        <dbReference type="SAM" id="Coils"/>
    </source>
</evidence>
<keyword evidence="5" id="KW-0175">Coiled coil</keyword>
<dbReference type="GO" id="GO:0051295">
    <property type="term" value="P:establishment of meiotic spindle localization"/>
    <property type="evidence" value="ECO:0007669"/>
    <property type="project" value="TreeGrafter"/>
</dbReference>
<dbReference type="Proteomes" id="UP001165082">
    <property type="component" value="Unassembled WGS sequence"/>
</dbReference>
<dbReference type="GO" id="GO:0007051">
    <property type="term" value="P:spindle organization"/>
    <property type="evidence" value="ECO:0007669"/>
    <property type="project" value="TreeGrafter"/>
</dbReference>
<dbReference type="InterPro" id="IPR036770">
    <property type="entry name" value="Ankyrin_rpt-contain_sf"/>
</dbReference>
<evidence type="ECO:0000256" key="2">
    <source>
        <dbReference type="ARBA" id="ARBA00022490"/>
    </source>
</evidence>
<keyword evidence="3" id="KW-0677">Repeat</keyword>